<evidence type="ECO:0000313" key="2">
    <source>
        <dbReference type="Proteomes" id="UP000189818"/>
    </source>
</evidence>
<evidence type="ECO:0000313" key="1">
    <source>
        <dbReference type="EMBL" id="SKB87780.1"/>
    </source>
</evidence>
<name>A0A1T5EVN7_9SPHN</name>
<organism evidence="1 2">
    <name type="scientific">Rhizorhabdus histidinilytica</name>
    <dbReference type="NCBI Taxonomy" id="439228"/>
    <lineage>
        <taxon>Bacteria</taxon>
        <taxon>Pseudomonadati</taxon>
        <taxon>Pseudomonadota</taxon>
        <taxon>Alphaproteobacteria</taxon>
        <taxon>Sphingomonadales</taxon>
        <taxon>Sphingomonadaceae</taxon>
        <taxon>Rhizorhabdus</taxon>
    </lineage>
</organism>
<protein>
    <recommendedName>
        <fullName evidence="3">Hemerythrin domain-containing protein</fullName>
    </recommendedName>
</protein>
<gene>
    <name evidence="1" type="ORF">SAMN06295920_107235</name>
</gene>
<reference evidence="2" key="1">
    <citation type="submission" date="2017-02" db="EMBL/GenBank/DDBJ databases">
        <authorList>
            <person name="Varghese N."/>
            <person name="Submissions S."/>
        </authorList>
    </citation>
    <scope>NUCLEOTIDE SEQUENCE [LARGE SCALE GENOMIC DNA]</scope>
    <source>
        <strain evidence="2">UM2</strain>
    </source>
</reference>
<sequence length="151" mass="17139">MARLDEHQARALAVIRRGDRLLTPDAEPDPRLLSQSRWELTRILTAYKAFKHHELFDPIIRNGAPDKARLAEQMKRECEAMGAEFLAHVARCTNLDIVAHWTSYRPAVVKLLARVQAHMARERWVVDGLLLAPSAADRPLPVRPARIAVRA</sequence>
<proteinExistence type="predicted"/>
<dbReference type="AlphaFoldDB" id="A0A1T5EVN7"/>
<accession>A0A1T5EVN7</accession>
<keyword evidence="2" id="KW-1185">Reference proteome</keyword>
<dbReference type="Proteomes" id="UP000189818">
    <property type="component" value="Unassembled WGS sequence"/>
</dbReference>
<evidence type="ECO:0008006" key="3">
    <source>
        <dbReference type="Google" id="ProtNLM"/>
    </source>
</evidence>
<dbReference type="EMBL" id="FUYM01000007">
    <property type="protein sequence ID" value="SKB87780.1"/>
    <property type="molecule type" value="Genomic_DNA"/>
</dbReference>